<organism evidence="1 2">
    <name type="scientific">Pseudomonas juntendi</name>
    <dbReference type="NCBI Taxonomy" id="2666183"/>
    <lineage>
        <taxon>Bacteria</taxon>
        <taxon>Pseudomonadati</taxon>
        <taxon>Pseudomonadota</taxon>
        <taxon>Gammaproteobacteria</taxon>
        <taxon>Pseudomonadales</taxon>
        <taxon>Pseudomonadaceae</taxon>
        <taxon>Pseudomonas</taxon>
    </lineage>
</organism>
<accession>A0A7W2PUR7</accession>
<dbReference type="RefSeq" id="WP_182388383.1">
    <property type="nucleotide sequence ID" value="NZ_JACGCU010000043.1"/>
</dbReference>
<gene>
    <name evidence="1" type="ORF">H4C44_20440</name>
</gene>
<dbReference type="Proteomes" id="UP000556620">
    <property type="component" value="Unassembled WGS sequence"/>
</dbReference>
<evidence type="ECO:0000313" key="1">
    <source>
        <dbReference type="EMBL" id="MBA6061534.1"/>
    </source>
</evidence>
<sequence>MSFKVEFSPHFLQKYDEISDIEQDLVDDFVFHFKAQGLQDFKGKVAPTDNVPLLDPDRIQKIWWANRHHLHHAHIGYPAWCPSRNPWGTYFTSDFLVHFQKFSPRHIALIDYGSHNPFRLPDRKSLFKR</sequence>
<reference evidence="1 2" key="1">
    <citation type="submission" date="2020-07" db="EMBL/GenBank/DDBJ databases">
        <title>Diversity of carbapenemase encoding genes among Pseudomonas putida group clinical isolates in a tertiary Brazilian hospital.</title>
        <authorList>
            <person name="Alberto-Lei F."/>
            <person name="Nodari C.S."/>
            <person name="Streling A.P."/>
            <person name="Paulino J.T."/>
            <person name="Bessa-Neto F.O."/>
            <person name="Cayo R."/>
            <person name="Gales A.C."/>
        </authorList>
    </citation>
    <scope>NUCLEOTIDE SEQUENCE [LARGE SCALE GENOMIC DNA]</scope>
    <source>
        <strain evidence="1 2">14535</strain>
    </source>
</reference>
<dbReference type="AlphaFoldDB" id="A0A7W2PUR7"/>
<protein>
    <submittedName>
        <fullName evidence="1">Uncharacterized protein</fullName>
    </submittedName>
</protein>
<proteinExistence type="predicted"/>
<comment type="caution">
    <text evidence="1">The sequence shown here is derived from an EMBL/GenBank/DDBJ whole genome shotgun (WGS) entry which is preliminary data.</text>
</comment>
<dbReference type="EMBL" id="JACGCU010000043">
    <property type="protein sequence ID" value="MBA6061534.1"/>
    <property type="molecule type" value="Genomic_DNA"/>
</dbReference>
<evidence type="ECO:0000313" key="2">
    <source>
        <dbReference type="Proteomes" id="UP000556620"/>
    </source>
</evidence>
<name>A0A7W2PUR7_9PSED</name>